<dbReference type="EMBL" id="KN818270">
    <property type="protein sequence ID" value="KIL62457.1"/>
    <property type="molecule type" value="Genomic_DNA"/>
</dbReference>
<dbReference type="STRING" id="946122.A0A0C2WLK3"/>
<organism evidence="1 2">
    <name type="scientific">Amanita muscaria (strain Koide BX008)</name>
    <dbReference type="NCBI Taxonomy" id="946122"/>
    <lineage>
        <taxon>Eukaryota</taxon>
        <taxon>Fungi</taxon>
        <taxon>Dikarya</taxon>
        <taxon>Basidiomycota</taxon>
        <taxon>Agaricomycotina</taxon>
        <taxon>Agaricomycetes</taxon>
        <taxon>Agaricomycetidae</taxon>
        <taxon>Agaricales</taxon>
        <taxon>Pluteineae</taxon>
        <taxon>Amanitaceae</taxon>
        <taxon>Amanita</taxon>
    </lineage>
</organism>
<dbReference type="Proteomes" id="UP000054549">
    <property type="component" value="Unassembled WGS sequence"/>
</dbReference>
<dbReference type="AlphaFoldDB" id="A0A0C2WLK3"/>
<feature type="non-terminal residue" evidence="1">
    <location>
        <position position="1"/>
    </location>
</feature>
<keyword evidence="2" id="KW-1185">Reference proteome</keyword>
<name>A0A0C2WLK3_AMAMK</name>
<gene>
    <name evidence="1" type="ORF">M378DRAFT_81207</name>
</gene>
<dbReference type="HOGENOM" id="CLU_1901137_0_0_1"/>
<sequence>PAYLPTSPRYSPTCPSFFPMSPRYSLQAPSFSLTSPQYSQTSPLCGHSKYLAYTEWFTPFSPSSVQPDILLYKLSRAKRDDEEVVSIVPINSIRQSVHLFPHFGAAVPCEWSDVLLYTSHLSCAQIQLIVRNNP</sequence>
<evidence type="ECO:0000313" key="1">
    <source>
        <dbReference type="EMBL" id="KIL62457.1"/>
    </source>
</evidence>
<accession>A0A0C2WLK3</accession>
<evidence type="ECO:0000313" key="2">
    <source>
        <dbReference type="Proteomes" id="UP000054549"/>
    </source>
</evidence>
<dbReference type="OrthoDB" id="3244185at2759"/>
<reference evidence="1 2" key="1">
    <citation type="submission" date="2014-04" db="EMBL/GenBank/DDBJ databases">
        <title>Evolutionary Origins and Diversification of the Mycorrhizal Mutualists.</title>
        <authorList>
            <consortium name="DOE Joint Genome Institute"/>
            <consortium name="Mycorrhizal Genomics Consortium"/>
            <person name="Kohler A."/>
            <person name="Kuo A."/>
            <person name="Nagy L.G."/>
            <person name="Floudas D."/>
            <person name="Copeland A."/>
            <person name="Barry K.W."/>
            <person name="Cichocki N."/>
            <person name="Veneault-Fourrey C."/>
            <person name="LaButti K."/>
            <person name="Lindquist E.A."/>
            <person name="Lipzen A."/>
            <person name="Lundell T."/>
            <person name="Morin E."/>
            <person name="Murat C."/>
            <person name="Riley R."/>
            <person name="Ohm R."/>
            <person name="Sun H."/>
            <person name="Tunlid A."/>
            <person name="Henrissat B."/>
            <person name="Grigoriev I.V."/>
            <person name="Hibbett D.S."/>
            <person name="Martin F."/>
        </authorList>
    </citation>
    <scope>NUCLEOTIDE SEQUENCE [LARGE SCALE GENOMIC DNA]</scope>
    <source>
        <strain evidence="1 2">Koide BX008</strain>
    </source>
</reference>
<protein>
    <submittedName>
        <fullName evidence="1">Uncharacterized protein</fullName>
    </submittedName>
</protein>
<proteinExistence type="predicted"/>
<dbReference type="InParanoid" id="A0A0C2WLK3"/>